<accession>A0A9W9YJA8</accession>
<feature type="compositionally biased region" description="Basic and acidic residues" evidence="2">
    <location>
        <begin position="123"/>
        <end position="144"/>
    </location>
</feature>
<reference evidence="3" key="1">
    <citation type="submission" date="2023-01" db="EMBL/GenBank/DDBJ databases">
        <title>Genome assembly of the deep-sea coral Lophelia pertusa.</title>
        <authorList>
            <person name="Herrera S."/>
            <person name="Cordes E."/>
        </authorList>
    </citation>
    <scope>NUCLEOTIDE SEQUENCE</scope>
    <source>
        <strain evidence="3">USNM1676648</strain>
        <tissue evidence="3">Polyp</tissue>
    </source>
</reference>
<feature type="coiled-coil region" evidence="1">
    <location>
        <begin position="418"/>
        <end position="452"/>
    </location>
</feature>
<evidence type="ECO:0000313" key="3">
    <source>
        <dbReference type="EMBL" id="KAJ7353796.1"/>
    </source>
</evidence>
<dbReference type="OrthoDB" id="5983568at2759"/>
<name>A0A9W9YJA8_9CNID</name>
<comment type="caution">
    <text evidence="3">The sequence shown here is derived from an EMBL/GenBank/DDBJ whole genome shotgun (WGS) entry which is preliminary data.</text>
</comment>
<feature type="region of interest" description="Disordered" evidence="2">
    <location>
        <begin position="1"/>
        <end position="262"/>
    </location>
</feature>
<feature type="compositionally biased region" description="Acidic residues" evidence="2">
    <location>
        <begin position="160"/>
        <end position="178"/>
    </location>
</feature>
<dbReference type="EMBL" id="MU827341">
    <property type="protein sequence ID" value="KAJ7353796.1"/>
    <property type="molecule type" value="Genomic_DNA"/>
</dbReference>
<feature type="compositionally biased region" description="Low complexity" evidence="2">
    <location>
        <begin position="14"/>
        <end position="31"/>
    </location>
</feature>
<proteinExistence type="predicted"/>
<feature type="region of interest" description="Disordered" evidence="2">
    <location>
        <begin position="537"/>
        <end position="589"/>
    </location>
</feature>
<feature type="compositionally biased region" description="Basic and acidic residues" evidence="2">
    <location>
        <begin position="570"/>
        <end position="587"/>
    </location>
</feature>
<organism evidence="3 4">
    <name type="scientific">Desmophyllum pertusum</name>
    <dbReference type="NCBI Taxonomy" id="174260"/>
    <lineage>
        <taxon>Eukaryota</taxon>
        <taxon>Metazoa</taxon>
        <taxon>Cnidaria</taxon>
        <taxon>Anthozoa</taxon>
        <taxon>Hexacorallia</taxon>
        <taxon>Scleractinia</taxon>
        <taxon>Caryophylliina</taxon>
        <taxon>Caryophylliidae</taxon>
        <taxon>Desmophyllum</taxon>
    </lineage>
</organism>
<dbReference type="AlphaFoldDB" id="A0A9W9YJA8"/>
<keyword evidence="4" id="KW-1185">Reference proteome</keyword>
<dbReference type="Proteomes" id="UP001163046">
    <property type="component" value="Unassembled WGS sequence"/>
</dbReference>
<sequence>MFNNQQPDVRSLYQLQSQPQMQIPQLPMPQLTQPPPPVIPSEMQMTPELLSSPSQGEIGPANRWVDEDGRQRSEVLDRDRDRQDDDRPHDDRPQDDRPQDDRPQDERNEDDDEDEFRNQGSRYYDRDDNSRAYDSDDDRTREDQTSDYQQEQSYSRDEEGPSDEESEDADEPEEESAEDANGRSYGSNGPATEDEQSLDSQPPDQNYSDDQEMEPQQDRFAPQRNLQQFNPRPMPRFMAPNRPLNVPNFPSMPPNTAVPSPMDAQTFSRYQLMSPSSALKEHILPKPREEPKPLTNIPNSKLQISQMSTAEAEYYENKAAMEPNFAPPIASKDTIPGKSRRFRVGLGNVLIRLNGKPLEDSSQLRSKIINGQIIQGKGKLIKSKGPVRVKLSHTKDAKHLKIIDIIAPKQFHVYDTKTDEVESKADDMAKAIEQQNKKVEEASQAMEKAINDKGKLVDDKKEEEKFEKASENMDAVGEAADKKLDQKANLVDKLADNANTAMENQAKKVEALGSRADLAEDRASKLVEKIGNKIERKVKDPETSKPRSRMTISYTVPFPHDPPNNQLLESGDHDNEIKSNTEEEKTYPCHPVKTYRGTFQTSIITWTNEQVT</sequence>
<evidence type="ECO:0000256" key="2">
    <source>
        <dbReference type="SAM" id="MobiDB-lite"/>
    </source>
</evidence>
<protein>
    <submittedName>
        <fullName evidence="3">Uncharacterized protein</fullName>
    </submittedName>
</protein>
<gene>
    <name evidence="3" type="ORF">OS493_032381</name>
</gene>
<evidence type="ECO:0000256" key="1">
    <source>
        <dbReference type="SAM" id="Coils"/>
    </source>
</evidence>
<keyword evidence="1" id="KW-0175">Coiled coil</keyword>
<feature type="compositionally biased region" description="Basic and acidic residues" evidence="2">
    <location>
        <begin position="64"/>
        <end position="106"/>
    </location>
</feature>
<evidence type="ECO:0000313" key="4">
    <source>
        <dbReference type="Proteomes" id="UP001163046"/>
    </source>
</evidence>